<sequence length="1493" mass="167697">MKKSKNLHASKSKRHDVDGQRRPKLNINARGKWQLLSHTVKAIGDPGAALHVTKTITHGFKHYMNVFTSELPIQHVVYLQNRQEYLIVDAGGTVMVVTRYGFRKAEIETTETIGHLVYAEQLKRLVAITPSGNKLLLFNMSLDVVSVVPLSNRAQRLISNDECGEIITCHHSTVTCWVFQHSASYLVQRVVIQMDTCLLDGVKLISLERTASRTQRFYVSAKNFVQVINLHEGKVVHLAKNLHRMNITAMMFFNPLKFIITAAKDGTVKVWNDSFQLQAVFVGHNNSVLDLAVYPYGPLIMSASLDCTIRIWNLETHDQVDQAMVAYPVECIGTVMQDDQLFTYSHCGLMFWKVHHLHRLLTPISSEVARVEKVEYPDFPTRLCLPCGGSTVKIISPYSGHVITTLLLDDDTRVEDTAYALVQGVVFVLTTNGNIVKSNAAVNPCKILKTWIFEESRYTCTTIYQYVGKSSPQYTKPDRKLSLLHGRRVSLSSKNEVPALLLVGREDGCIARLNWTTGVTDFIIKGHEGMVSSLVAHVSNDQLISIGEDSVLKLWRVYPFVEESLAPFMALQCYHTPTHVAAIGNLLCISFAHVQTATYMLTVYDTAIKDRYDHSPEDDHNCEIIAVCSCAYMNIFASASVDGTIRIWNDKNELVRIVELKAVPTALSFCSKRGDLAVGIGKHLHKIHYSEYMPGDTFNKVVSQLDCGEPPDNPLHVSAGVTLPVLHKLSPTHSALFRYTHFQDTLTEEERSEIAREKKQKSEICSSLIERDEELLKIRDGLLTVPKVANLTRKQKLEAFRKYYDLLYDFAKVPLPLDDKIPQVMQQEDVSPCSVRGGFFPSPSKAIVCPNTRRYATNPNGFIPNSVLASCLWKEEVKQKRMSGKSWRPVGLTKAQLAALARKEAAEEAEANCSNDEEEEDEDEEEEENLLWQRMNDEMRISSCESVTESSSPIQTPSPLQQRTPSPKKIEQLQPLKPLPPRPQIPKRVQVQSPPLVAPPPVIRTVAPPPVAEPVPKPVEAVKAEPSPPATAPPLPGFLMQFVGQQWFHAAYRSMKTPSPKKIEQLQPLKPLPPRPQIPKRVQVQSPPLVAPPPVIRTVAPPPVAEPVPKPVEAVKAEPSPPATAPPLPGFLMQFVGQQWFHAAYRSMKTLTGPFTVAKFISLLLKALGEAVWEHRLGIVNGIAALCVQHSSAVDLLETARGLLCTLHTTPPPSHQVAVQNSYITTVYKAVQKLAPHSSDYMAQLIAGYVEGENNLRDLVKAIWLELGLNDAGGYFTRELDSWDVYDKDKDERTLALLRKAVRFIDWWTEQCSKHQLKNPKQYRASPKQKPMRKGQNTQKSPTSDLITPIVAINHFCVIHYEREQRKILAEKKKPERELTRRNKKQLAPERDPKLIRLGHTHKSECHPLRETSLADYAFLTRQLMQSLQLGDCPRFINLPVHCVSVQPFQPPVSKDRGDEVKPYVQLPRQLLARHYFLPQLSCVPSNDAPSGH</sequence>
<feature type="region of interest" description="Disordered" evidence="4">
    <location>
        <begin position="943"/>
        <end position="1002"/>
    </location>
</feature>
<dbReference type="PROSITE" id="PS50082">
    <property type="entry name" value="WD_REPEATS_2"/>
    <property type="match status" value="4"/>
</dbReference>
<dbReference type="InterPro" id="IPR015943">
    <property type="entry name" value="WD40/YVTN_repeat-like_dom_sf"/>
</dbReference>
<dbReference type="Proteomes" id="UP000695022">
    <property type="component" value="Unplaced"/>
</dbReference>
<feature type="repeat" description="WD" evidence="3">
    <location>
        <begin position="281"/>
        <end position="322"/>
    </location>
</feature>
<feature type="compositionally biased region" description="Polar residues" evidence="4">
    <location>
        <begin position="953"/>
        <end position="965"/>
    </location>
</feature>
<evidence type="ECO:0000256" key="3">
    <source>
        <dbReference type="PROSITE-ProRule" id="PRU00221"/>
    </source>
</evidence>
<feature type="repeat" description="WD" evidence="3">
    <location>
        <begin position="240"/>
        <end position="272"/>
    </location>
</feature>
<dbReference type="PROSITE" id="PS50294">
    <property type="entry name" value="WD_REPEATS_REGION"/>
    <property type="match status" value="3"/>
</dbReference>
<feature type="compositionally biased region" description="Basic residues" evidence="4">
    <location>
        <begin position="1"/>
        <end position="14"/>
    </location>
</feature>
<evidence type="ECO:0000256" key="4">
    <source>
        <dbReference type="SAM" id="MobiDB-lite"/>
    </source>
</evidence>
<evidence type="ECO:0000313" key="6">
    <source>
        <dbReference type="RefSeq" id="XP_014664048.1"/>
    </source>
</evidence>
<feature type="region of interest" description="Disordered" evidence="4">
    <location>
        <begin position="1"/>
        <end position="23"/>
    </location>
</feature>
<dbReference type="InterPro" id="IPR019775">
    <property type="entry name" value="WD40_repeat_CS"/>
</dbReference>
<evidence type="ECO:0000313" key="5">
    <source>
        <dbReference type="Proteomes" id="UP000695022"/>
    </source>
</evidence>
<evidence type="ECO:0000256" key="2">
    <source>
        <dbReference type="ARBA" id="ARBA00022737"/>
    </source>
</evidence>
<feature type="region of interest" description="Disordered" evidence="4">
    <location>
        <begin position="1318"/>
        <end position="1344"/>
    </location>
</feature>
<dbReference type="InterPro" id="IPR036322">
    <property type="entry name" value="WD40_repeat_dom_sf"/>
</dbReference>
<evidence type="ECO:0000256" key="1">
    <source>
        <dbReference type="ARBA" id="ARBA00022574"/>
    </source>
</evidence>
<dbReference type="PANTHER" id="PTHR45532:SF1">
    <property type="entry name" value="WD REPEAT-CONTAINING PROTEIN 97"/>
    <property type="match status" value="1"/>
</dbReference>
<gene>
    <name evidence="6" type="primary">LOC106806569</name>
</gene>
<protein>
    <submittedName>
        <fullName evidence="6">Uncharacterized protein LOC106806569</fullName>
    </submittedName>
</protein>
<keyword evidence="2" id="KW-0677">Repeat</keyword>
<dbReference type="PROSITE" id="PS00678">
    <property type="entry name" value="WD_REPEATS_1"/>
    <property type="match status" value="1"/>
</dbReference>
<dbReference type="Gene3D" id="2.130.10.10">
    <property type="entry name" value="YVTN repeat-like/Quinoprotein amine dehydrogenase"/>
    <property type="match status" value="2"/>
</dbReference>
<feature type="region of interest" description="Disordered" evidence="4">
    <location>
        <begin position="901"/>
        <end position="928"/>
    </location>
</feature>
<name>A0ABM1DVS7_PRICU</name>
<accession>A0ABM1DVS7</accession>
<feature type="compositionally biased region" description="Low complexity" evidence="4">
    <location>
        <begin position="943"/>
        <end position="952"/>
    </location>
</feature>
<dbReference type="RefSeq" id="XP_014664048.1">
    <property type="nucleotide sequence ID" value="XM_014808562.1"/>
</dbReference>
<organism evidence="5 6">
    <name type="scientific">Priapulus caudatus</name>
    <name type="common">Priapulid worm</name>
    <dbReference type="NCBI Taxonomy" id="37621"/>
    <lineage>
        <taxon>Eukaryota</taxon>
        <taxon>Metazoa</taxon>
        <taxon>Ecdysozoa</taxon>
        <taxon>Scalidophora</taxon>
        <taxon>Priapulida</taxon>
        <taxon>Priapulimorpha</taxon>
        <taxon>Priapulimorphida</taxon>
        <taxon>Priapulidae</taxon>
        <taxon>Priapulus</taxon>
    </lineage>
</organism>
<dbReference type="GeneID" id="106806569"/>
<dbReference type="Pfam" id="PF00400">
    <property type="entry name" value="WD40"/>
    <property type="match status" value="4"/>
</dbReference>
<reference evidence="6" key="1">
    <citation type="submission" date="2025-08" db="UniProtKB">
        <authorList>
            <consortium name="RefSeq"/>
        </authorList>
    </citation>
    <scope>IDENTIFICATION</scope>
</reference>
<dbReference type="PANTHER" id="PTHR45532">
    <property type="entry name" value="WD REPEAT-CONTAINING PROTEIN 97"/>
    <property type="match status" value="1"/>
</dbReference>
<feature type="compositionally biased region" description="Acidic residues" evidence="4">
    <location>
        <begin position="907"/>
        <end position="928"/>
    </location>
</feature>
<feature type="compositionally biased region" description="Polar residues" evidence="4">
    <location>
        <begin position="1335"/>
        <end position="1344"/>
    </location>
</feature>
<dbReference type="SMART" id="SM00320">
    <property type="entry name" value="WD40"/>
    <property type="match status" value="4"/>
</dbReference>
<keyword evidence="1 3" id="KW-0853">WD repeat</keyword>
<feature type="repeat" description="WD" evidence="3">
    <location>
        <begin position="524"/>
        <end position="557"/>
    </location>
</feature>
<keyword evidence="5" id="KW-1185">Reference proteome</keyword>
<proteinExistence type="predicted"/>
<dbReference type="InterPro" id="IPR001680">
    <property type="entry name" value="WD40_rpt"/>
</dbReference>
<dbReference type="SUPFAM" id="SSF50978">
    <property type="entry name" value="WD40 repeat-like"/>
    <property type="match status" value="1"/>
</dbReference>
<feature type="repeat" description="WD" evidence="3">
    <location>
        <begin position="617"/>
        <end position="649"/>
    </location>
</feature>